<accession>A0AAX3WT11</accession>
<feature type="region of interest" description="Disordered" evidence="1">
    <location>
        <begin position="19"/>
        <end position="60"/>
    </location>
</feature>
<dbReference type="InterPro" id="IPR009099">
    <property type="entry name" value="Beta-lactamas_inhib"/>
</dbReference>
<evidence type="ECO:0000313" key="4">
    <source>
        <dbReference type="Proteomes" id="UP001178322"/>
    </source>
</evidence>
<dbReference type="RefSeq" id="WP_283869047.1">
    <property type="nucleotide sequence ID" value="NZ_CP126101.1"/>
</dbReference>
<proteinExistence type="predicted"/>
<dbReference type="InterPro" id="IPR024221">
    <property type="entry name" value="BLIP_dom_sf"/>
</dbReference>
<dbReference type="Proteomes" id="UP001178322">
    <property type="component" value="Chromosome"/>
</dbReference>
<feature type="chain" id="PRO_5043410633" description="DUF3862 domain-containing protein" evidence="2">
    <location>
        <begin position="20"/>
        <end position="204"/>
    </location>
</feature>
<dbReference type="Gene3D" id="3.10.450.730">
    <property type="entry name" value="BLIP domain"/>
    <property type="match status" value="1"/>
</dbReference>
<evidence type="ECO:0008006" key="5">
    <source>
        <dbReference type="Google" id="ProtNLM"/>
    </source>
</evidence>
<evidence type="ECO:0000256" key="2">
    <source>
        <dbReference type="SAM" id="SignalP"/>
    </source>
</evidence>
<feature type="compositionally biased region" description="Basic and acidic residues" evidence="1">
    <location>
        <begin position="23"/>
        <end position="45"/>
    </location>
</feature>
<dbReference type="AlphaFoldDB" id="A0AAX3WT11"/>
<reference evidence="3" key="1">
    <citation type="submission" date="2023-05" db="EMBL/GenBank/DDBJ databases">
        <title>Comparative genomics of Bacillaceae isolates and their secondary metabolite potential.</title>
        <authorList>
            <person name="Song L."/>
            <person name="Nielsen L.J."/>
            <person name="Mohite O."/>
            <person name="Xu X."/>
            <person name="Weber T."/>
            <person name="Kovacs A.T."/>
        </authorList>
    </citation>
    <scope>NUCLEOTIDE SEQUENCE</scope>
    <source>
        <strain evidence="3">LY1</strain>
    </source>
</reference>
<sequence>MKKLVFSAALVLSLGLAGCGETTTKEETPKDEKPAAETPKEDATKQETSAPATKEGNGKLTEEKFKQIKEGMTYEEVVKIVGAEGKVLSETGSTGEPHHTVMYEFETDGVLSSSTMMFQGGKLINKAQIGVETSDIEITLDQFNKLENGMTKEKVFEILGGEGAVISESGDVVMYSYNGTVLGGNASLMFQGGKLMNKTQIGLK</sequence>
<organism evidence="3 4">
    <name type="scientific">Lysinibacillus pakistanensis</name>
    <dbReference type="NCBI Taxonomy" id="759811"/>
    <lineage>
        <taxon>Bacteria</taxon>
        <taxon>Bacillati</taxon>
        <taxon>Bacillota</taxon>
        <taxon>Bacilli</taxon>
        <taxon>Bacillales</taxon>
        <taxon>Bacillaceae</taxon>
        <taxon>Lysinibacillus</taxon>
    </lineage>
</organism>
<dbReference type="Pfam" id="PF07467">
    <property type="entry name" value="BLIP"/>
    <property type="match status" value="1"/>
</dbReference>
<evidence type="ECO:0000313" key="3">
    <source>
        <dbReference type="EMBL" id="WHY50369.1"/>
    </source>
</evidence>
<feature type="signal peptide" evidence="2">
    <location>
        <begin position="1"/>
        <end position="19"/>
    </location>
</feature>
<keyword evidence="2" id="KW-0732">Signal</keyword>
<evidence type="ECO:0000256" key="1">
    <source>
        <dbReference type="SAM" id="MobiDB-lite"/>
    </source>
</evidence>
<protein>
    <recommendedName>
        <fullName evidence="5">DUF3862 domain-containing protein</fullName>
    </recommendedName>
</protein>
<dbReference type="EMBL" id="CP126101">
    <property type="protein sequence ID" value="WHY50369.1"/>
    <property type="molecule type" value="Genomic_DNA"/>
</dbReference>
<name>A0AAX3WT11_9BACI</name>
<dbReference type="SUPFAM" id="SSF55648">
    <property type="entry name" value="beta-lactamase-inhibitor protein, BLIP"/>
    <property type="match status" value="1"/>
</dbReference>
<gene>
    <name evidence="3" type="ORF">QNH24_18855</name>
</gene>
<dbReference type="PROSITE" id="PS51257">
    <property type="entry name" value="PROKAR_LIPOPROTEIN"/>
    <property type="match status" value="1"/>
</dbReference>